<dbReference type="PROSITE" id="PS00107">
    <property type="entry name" value="PROTEIN_KINASE_ATP"/>
    <property type="match status" value="1"/>
</dbReference>
<feature type="binding site" evidence="7">
    <location>
        <position position="46"/>
    </location>
    <ligand>
        <name>ATP</name>
        <dbReference type="ChEBI" id="CHEBI:30616"/>
    </ligand>
</feature>
<dbReference type="PROSITE" id="PS50011">
    <property type="entry name" value="PROTEIN_KINASE_DOM"/>
    <property type="match status" value="1"/>
</dbReference>
<dbReference type="InterPro" id="IPR017441">
    <property type="entry name" value="Protein_kinase_ATP_BS"/>
</dbReference>
<dbReference type="GO" id="GO:0005524">
    <property type="term" value="F:ATP binding"/>
    <property type="evidence" value="ECO:0007669"/>
    <property type="project" value="UniProtKB-UniRule"/>
</dbReference>
<dbReference type="Pfam" id="PF00069">
    <property type="entry name" value="Pkinase"/>
    <property type="match status" value="1"/>
</dbReference>
<evidence type="ECO:0000256" key="7">
    <source>
        <dbReference type="PROSITE-ProRule" id="PRU10141"/>
    </source>
</evidence>
<keyword evidence="3 11" id="KW-0808">Transferase</keyword>
<feature type="compositionally biased region" description="Low complexity" evidence="8">
    <location>
        <begin position="471"/>
        <end position="533"/>
    </location>
</feature>
<keyword evidence="9" id="KW-1133">Transmembrane helix</keyword>
<dbReference type="Gene3D" id="1.10.510.10">
    <property type="entry name" value="Transferase(Phosphotransferase) domain 1"/>
    <property type="match status" value="1"/>
</dbReference>
<evidence type="ECO:0000256" key="2">
    <source>
        <dbReference type="ARBA" id="ARBA00022527"/>
    </source>
</evidence>
<proteinExistence type="predicted"/>
<feature type="compositionally biased region" description="Gly residues" evidence="8">
    <location>
        <begin position="384"/>
        <end position="397"/>
    </location>
</feature>
<feature type="compositionally biased region" description="Basic and acidic residues" evidence="8">
    <location>
        <begin position="420"/>
        <end position="436"/>
    </location>
</feature>
<evidence type="ECO:0000256" key="1">
    <source>
        <dbReference type="ARBA" id="ARBA00012513"/>
    </source>
</evidence>
<keyword evidence="5 11" id="KW-0418">Kinase</keyword>
<keyword evidence="2 11" id="KW-0723">Serine/threonine-protein kinase</keyword>
<dbReference type="InterPro" id="IPR011009">
    <property type="entry name" value="Kinase-like_dom_sf"/>
</dbReference>
<dbReference type="InterPro" id="IPR000719">
    <property type="entry name" value="Prot_kinase_dom"/>
</dbReference>
<feature type="compositionally biased region" description="Low complexity" evidence="8">
    <location>
        <begin position="315"/>
        <end position="336"/>
    </location>
</feature>
<sequence length="694" mass="69749">MATDRATGQERRLAGRYRLGRVLGSGGGGVVREGEDTLLRRRVAIKEVRRPAVASPAERAVLSERVLREARAAARLRHPGLVTVYDVLDTDDHTWIVMEYVDGTSLAELIRAAGRLPALEVARIGVSLAYALEAAHRGGVVHRDVKPGNVLVTNDGQARLTDFGIAVTEGDATLTEAGTLVGSPAYIAPERARGARVGAAGDVWGLGATLFTAVEGVPPFQGEGPLAILAAVVEDRRRPFQHSGPLRGILTELLDSDPARRPSLAEARGRLREIADRLEETDHTLDGTLVEIPQLGPDGPDGANGLGGAAPPPASNVSPAAPPSAAGTPAPTGRPGLADRPDGADQPGPVGPAGLDAGASWAARPGSAGEPGQAAAAGPAAASEGGGLDAAGSGAGGRVDAAGSGAAGGLDAAASGGDRAAPRRDPAAPRDHPDGPARRRRIAVLAGVAAVVIAAVAIVLGLVLAGGGSPGSPVAAATTSPATAAPTPAPRSSATATAGSKPSPTTSPSATGPTPAGTPSAPSTASPAVSSAGDNLGALIPDTTDPAEAPDGYTTHRDSSGWSAALPAGWRTSERGNGRVITTAPSGYPDLLIEVQAKAGPSAIGAWHDQEPAVRGSSAGYRRLSIRPADGGAGTSAAIWEFTFTSGGQTIHVLDFGVVRNGHGYGLRWRVPEQGWDAALGQMRTIFASFRPGP</sequence>
<evidence type="ECO:0000256" key="9">
    <source>
        <dbReference type="SAM" id="Phobius"/>
    </source>
</evidence>
<feature type="region of interest" description="Disordered" evidence="8">
    <location>
        <begin position="278"/>
        <end position="436"/>
    </location>
</feature>
<dbReference type="AlphaFoldDB" id="Q0RKM1"/>
<dbReference type="CDD" id="cd14014">
    <property type="entry name" value="STKc_PknB_like"/>
    <property type="match status" value="1"/>
</dbReference>
<evidence type="ECO:0000313" key="11">
    <source>
        <dbReference type="EMBL" id="CAJ61936.1"/>
    </source>
</evidence>
<dbReference type="OrthoDB" id="9762169at2"/>
<dbReference type="Proteomes" id="UP000000657">
    <property type="component" value="Chromosome"/>
</dbReference>
<dbReference type="HOGENOM" id="CLU_000288_63_44_11"/>
<accession>Q0RKM1</accession>
<dbReference type="Gene3D" id="3.30.200.20">
    <property type="entry name" value="Phosphorylase Kinase, domain 1"/>
    <property type="match status" value="1"/>
</dbReference>
<evidence type="ECO:0000256" key="4">
    <source>
        <dbReference type="ARBA" id="ARBA00022741"/>
    </source>
</evidence>
<evidence type="ECO:0000259" key="10">
    <source>
        <dbReference type="PROSITE" id="PS50011"/>
    </source>
</evidence>
<keyword evidence="9" id="KW-0472">Membrane</keyword>
<keyword evidence="12" id="KW-1185">Reference proteome</keyword>
<dbReference type="eggNOG" id="COG0515">
    <property type="taxonomic scope" value="Bacteria"/>
</dbReference>
<keyword evidence="4 7" id="KW-0547">Nucleotide-binding</keyword>
<evidence type="ECO:0000256" key="3">
    <source>
        <dbReference type="ARBA" id="ARBA00022679"/>
    </source>
</evidence>
<keyword evidence="6 7" id="KW-0067">ATP-binding</keyword>
<evidence type="ECO:0000256" key="6">
    <source>
        <dbReference type="ARBA" id="ARBA00022840"/>
    </source>
</evidence>
<evidence type="ECO:0000313" key="12">
    <source>
        <dbReference type="Proteomes" id="UP000000657"/>
    </source>
</evidence>
<dbReference type="RefSeq" id="WP_011604440.1">
    <property type="nucleotide sequence ID" value="NC_008278.1"/>
</dbReference>
<keyword evidence="9" id="KW-0812">Transmembrane</keyword>
<dbReference type="GO" id="GO:0004674">
    <property type="term" value="F:protein serine/threonine kinase activity"/>
    <property type="evidence" value="ECO:0007669"/>
    <property type="project" value="UniProtKB-KW"/>
</dbReference>
<evidence type="ECO:0000256" key="5">
    <source>
        <dbReference type="ARBA" id="ARBA00022777"/>
    </source>
</evidence>
<reference evidence="11 12" key="1">
    <citation type="journal article" date="2007" name="Genome Res.">
        <title>Genome characteristics of facultatively symbiotic Frankia sp. strains reflect host range and host plant biogeography.</title>
        <authorList>
            <person name="Normand P."/>
            <person name="Lapierre P."/>
            <person name="Tisa L.S."/>
            <person name="Gogarten J.P."/>
            <person name="Alloisio N."/>
            <person name="Bagnarol E."/>
            <person name="Bassi C.A."/>
            <person name="Berry A.M."/>
            <person name="Bickhart D.M."/>
            <person name="Choisne N."/>
            <person name="Couloux A."/>
            <person name="Cournoyer B."/>
            <person name="Cruveiller S."/>
            <person name="Daubin V."/>
            <person name="Demange N."/>
            <person name="Francino M.P."/>
            <person name="Goltsman E."/>
            <person name="Huang Y."/>
            <person name="Kopp O.R."/>
            <person name="Labarre L."/>
            <person name="Lapidus A."/>
            <person name="Lavire C."/>
            <person name="Marechal J."/>
            <person name="Martinez M."/>
            <person name="Mastronunzio J.E."/>
            <person name="Mullin B.C."/>
            <person name="Niemann J."/>
            <person name="Pujic P."/>
            <person name="Rawnsley T."/>
            <person name="Rouy Z."/>
            <person name="Schenowitz C."/>
            <person name="Sellstedt A."/>
            <person name="Tavares F."/>
            <person name="Tomkins J.P."/>
            <person name="Vallenet D."/>
            <person name="Valverde C."/>
            <person name="Wall L.G."/>
            <person name="Wang Y."/>
            <person name="Medigue C."/>
            <person name="Benson D.R."/>
        </authorList>
    </citation>
    <scope>NUCLEOTIDE SEQUENCE [LARGE SCALE GENOMIC DNA]</scope>
    <source>
        <strain evidence="12">DSM 45986 / CECT 9034 / ACN14a</strain>
    </source>
</reference>
<name>Q0RKM1_FRAAA</name>
<dbReference type="PANTHER" id="PTHR43289:SF6">
    <property type="entry name" value="SERINE_THREONINE-PROTEIN KINASE NEKL-3"/>
    <property type="match status" value="1"/>
</dbReference>
<dbReference type="SMART" id="SM00220">
    <property type="entry name" value="S_TKc"/>
    <property type="match status" value="1"/>
</dbReference>
<dbReference type="KEGG" id="fal:FRAAL3292"/>
<feature type="compositionally biased region" description="Low complexity" evidence="8">
    <location>
        <begin position="398"/>
        <end position="419"/>
    </location>
</feature>
<protein>
    <recommendedName>
        <fullName evidence="1">non-specific serine/threonine protein kinase</fullName>
        <ecNumber evidence="1">2.7.11.1</ecNumber>
    </recommendedName>
</protein>
<dbReference type="SUPFAM" id="SSF56112">
    <property type="entry name" value="Protein kinase-like (PK-like)"/>
    <property type="match status" value="1"/>
</dbReference>
<dbReference type="InterPro" id="IPR008271">
    <property type="entry name" value="Ser/Thr_kinase_AS"/>
</dbReference>
<feature type="domain" description="Protein kinase" evidence="10">
    <location>
        <begin position="17"/>
        <end position="278"/>
    </location>
</feature>
<dbReference type="PANTHER" id="PTHR43289">
    <property type="entry name" value="MITOGEN-ACTIVATED PROTEIN KINASE KINASE KINASE 20-RELATED"/>
    <property type="match status" value="1"/>
</dbReference>
<dbReference type="EC" id="2.7.11.1" evidence="1"/>
<evidence type="ECO:0000256" key="8">
    <source>
        <dbReference type="SAM" id="MobiDB-lite"/>
    </source>
</evidence>
<gene>
    <name evidence="11" type="ordered locus">FRAAL3292</name>
</gene>
<feature type="transmembrane region" description="Helical" evidence="9">
    <location>
        <begin position="442"/>
        <end position="465"/>
    </location>
</feature>
<dbReference type="PROSITE" id="PS00108">
    <property type="entry name" value="PROTEIN_KINASE_ST"/>
    <property type="match status" value="1"/>
</dbReference>
<organism evidence="11 12">
    <name type="scientific">Frankia alni (strain DSM 45986 / CECT 9034 / ACN14a)</name>
    <dbReference type="NCBI Taxonomy" id="326424"/>
    <lineage>
        <taxon>Bacteria</taxon>
        <taxon>Bacillati</taxon>
        <taxon>Actinomycetota</taxon>
        <taxon>Actinomycetes</taxon>
        <taxon>Frankiales</taxon>
        <taxon>Frankiaceae</taxon>
        <taxon>Frankia</taxon>
    </lineage>
</organism>
<feature type="compositionally biased region" description="Low complexity" evidence="8">
    <location>
        <begin position="366"/>
        <end position="383"/>
    </location>
</feature>
<feature type="region of interest" description="Disordered" evidence="8">
    <location>
        <begin position="469"/>
        <end position="570"/>
    </location>
</feature>
<dbReference type="EMBL" id="CT573213">
    <property type="protein sequence ID" value="CAJ61936.1"/>
    <property type="molecule type" value="Genomic_DNA"/>
</dbReference>
<dbReference type="STRING" id="326424.FRAAL3292"/>